<evidence type="ECO:0000256" key="7">
    <source>
        <dbReference type="ARBA" id="ARBA00022526"/>
    </source>
</evidence>
<organism evidence="16 17">
    <name type="scientific">Lates calcarifer</name>
    <name type="common">Barramundi</name>
    <name type="synonym">Holocentrus calcarifer</name>
    <dbReference type="NCBI Taxonomy" id="8187"/>
    <lineage>
        <taxon>Eukaryota</taxon>
        <taxon>Metazoa</taxon>
        <taxon>Chordata</taxon>
        <taxon>Craniata</taxon>
        <taxon>Vertebrata</taxon>
        <taxon>Euteleostomi</taxon>
        <taxon>Actinopterygii</taxon>
        <taxon>Neopterygii</taxon>
        <taxon>Teleostei</taxon>
        <taxon>Neoteleostei</taxon>
        <taxon>Acanthomorphata</taxon>
        <taxon>Carangaria</taxon>
        <taxon>Carangaria incertae sedis</taxon>
        <taxon>Centropomidae</taxon>
        <taxon>Lates</taxon>
    </lineage>
</organism>
<dbReference type="InterPro" id="IPR016179">
    <property type="entry name" value="Insulin-like"/>
</dbReference>
<keyword evidence="12 13" id="KW-0119">Carbohydrate metabolism</keyword>
<feature type="signal peptide" evidence="14">
    <location>
        <begin position="1"/>
        <end position="24"/>
    </location>
</feature>
<dbReference type="Proteomes" id="UP000314980">
    <property type="component" value="Unassembled WGS sequence"/>
</dbReference>
<evidence type="ECO:0000256" key="3">
    <source>
        <dbReference type="ARBA" id="ARBA00009034"/>
    </source>
</evidence>
<proteinExistence type="inferred from homology"/>
<dbReference type="InParanoid" id="A0A4W6EKT4"/>
<evidence type="ECO:0000256" key="10">
    <source>
        <dbReference type="ARBA" id="ARBA00022729"/>
    </source>
</evidence>
<evidence type="ECO:0000256" key="2">
    <source>
        <dbReference type="ARBA" id="ARBA00004613"/>
    </source>
</evidence>
<comment type="subcellular location">
    <subcellularLocation>
        <location evidence="2 13">Secreted</location>
    </subcellularLocation>
</comment>
<dbReference type="KEGG" id="lcf:108893384"/>
<protein>
    <recommendedName>
        <fullName evidence="5 13">Insulin</fullName>
    </recommendedName>
</protein>
<dbReference type="Pfam" id="PF00049">
    <property type="entry name" value="Insulin"/>
    <property type="match status" value="1"/>
</dbReference>
<dbReference type="STRING" id="8187.ENSLCAP00010038821"/>
<evidence type="ECO:0000256" key="14">
    <source>
        <dbReference type="SAM" id="SignalP"/>
    </source>
</evidence>
<evidence type="ECO:0000256" key="12">
    <source>
        <dbReference type="ARBA" id="ARBA00023277"/>
    </source>
</evidence>
<evidence type="ECO:0000313" key="18">
    <source>
        <dbReference type="RefSeq" id="XP_018546888.1"/>
    </source>
</evidence>
<dbReference type="PROSITE" id="PS00262">
    <property type="entry name" value="INSULIN"/>
    <property type="match status" value="1"/>
</dbReference>
<evidence type="ECO:0000256" key="4">
    <source>
        <dbReference type="ARBA" id="ARBA00011207"/>
    </source>
</evidence>
<evidence type="ECO:0000256" key="6">
    <source>
        <dbReference type="ARBA" id="ARBA00022525"/>
    </source>
</evidence>
<dbReference type="Ensembl" id="ENSLCAT00010039738.1">
    <property type="protein sequence ID" value="ENSLCAP00010038821.1"/>
    <property type="gene ID" value="ENSLCAG00010018166.1"/>
</dbReference>
<dbReference type="GO" id="GO:0005179">
    <property type="term" value="F:hormone activity"/>
    <property type="evidence" value="ECO:0007669"/>
    <property type="project" value="UniProtKB-KW"/>
</dbReference>
<reference evidence="16" key="3">
    <citation type="submission" date="2025-05" db="UniProtKB">
        <authorList>
            <consortium name="Ensembl"/>
        </authorList>
    </citation>
    <scope>IDENTIFICATION</scope>
</reference>
<evidence type="ECO:0000259" key="15">
    <source>
        <dbReference type="SMART" id="SM00078"/>
    </source>
</evidence>
<evidence type="ECO:0000256" key="5">
    <source>
        <dbReference type="ARBA" id="ARBA00020180"/>
    </source>
</evidence>
<dbReference type="InterPro" id="IPR022352">
    <property type="entry name" value="Ins/IGF/rlx"/>
</dbReference>
<accession>A0A4W6EKT4</accession>
<keyword evidence="6 13" id="KW-0964">Secreted</keyword>
<comment type="similarity">
    <text evidence="3 13">Belongs to the insulin family.</text>
</comment>
<dbReference type="GO" id="GO:0006006">
    <property type="term" value="P:glucose metabolic process"/>
    <property type="evidence" value="ECO:0007669"/>
    <property type="project" value="UniProtKB-UniRule"/>
</dbReference>
<dbReference type="Proteomes" id="UP000694890">
    <property type="component" value="Linkage group LG20"/>
</dbReference>
<dbReference type="InterPro" id="IPR004825">
    <property type="entry name" value="Insulin"/>
</dbReference>
<evidence type="ECO:0000256" key="1">
    <source>
        <dbReference type="ARBA" id="ARBA00002985"/>
    </source>
</evidence>
<dbReference type="PANTHER" id="PTHR11454">
    <property type="entry name" value="INSULIN/INSULIN GROWTH FACTOR"/>
    <property type="match status" value="1"/>
</dbReference>
<dbReference type="SMART" id="SM00078">
    <property type="entry name" value="IlGF"/>
    <property type="match status" value="1"/>
</dbReference>
<dbReference type="GO" id="GO:0005615">
    <property type="term" value="C:extracellular space"/>
    <property type="evidence" value="ECO:0007669"/>
    <property type="project" value="TreeGrafter"/>
</dbReference>
<comment type="subunit">
    <text evidence="4 13">Heterodimer of a B chain and an A chain linked by two disulfide bonds.</text>
</comment>
<dbReference type="InterPro" id="IPR036438">
    <property type="entry name" value="Insulin-like_sf"/>
</dbReference>
<reference evidence="18" key="2">
    <citation type="submission" date="2025-04" db="UniProtKB">
        <authorList>
            <consortium name="RefSeq"/>
        </authorList>
    </citation>
    <scope>IDENTIFICATION</scope>
    <source>
        <tissue evidence="18">Brain</tissue>
    </source>
</reference>
<evidence type="ECO:0000256" key="13">
    <source>
        <dbReference type="RuleBase" id="RU000406"/>
    </source>
</evidence>
<dbReference type="RefSeq" id="XP_018546888.1">
    <property type="nucleotide sequence ID" value="XM_018691372.2"/>
</dbReference>
<reference evidence="17" key="1">
    <citation type="submission" date="2015-09" db="EMBL/GenBank/DDBJ databases">
        <authorList>
            <person name="Sai Rama Sridatta P."/>
        </authorList>
    </citation>
    <scope>NUCLEOTIDE SEQUENCE [LARGE SCALE GENOMIC DNA]</scope>
</reference>
<dbReference type="PRINTS" id="PR00276">
    <property type="entry name" value="INSULINFAMLY"/>
</dbReference>
<keyword evidence="8" id="KW-0165">Cleavage on pair of basic residues</keyword>
<comment type="function">
    <text evidence="1 13">Insulin decreases blood glucose concentration. It increases cell permeability to monosaccharides, amino acids and fatty acids. It accelerates glycolysis, the pentose phosphate cycle, and glycogen synthesis in liver.</text>
</comment>
<evidence type="ECO:0000256" key="9">
    <source>
        <dbReference type="ARBA" id="ARBA00022702"/>
    </source>
</evidence>
<keyword evidence="10 14" id="KW-0732">Signal</keyword>
<dbReference type="CDD" id="cd04367">
    <property type="entry name" value="IlGF_insulin_like"/>
    <property type="match status" value="1"/>
</dbReference>
<feature type="chain" id="PRO_5044613491" description="Insulin" evidence="14">
    <location>
        <begin position="25"/>
        <end position="115"/>
    </location>
</feature>
<name>A0A4W6EKT4_LATCA</name>
<evidence type="ECO:0000313" key="17">
    <source>
        <dbReference type="Proteomes" id="UP000314980"/>
    </source>
</evidence>
<dbReference type="FunFam" id="1.10.100.10:FF:000003">
    <property type="entry name" value="Insulin"/>
    <property type="match status" value="1"/>
</dbReference>
<evidence type="ECO:0000256" key="8">
    <source>
        <dbReference type="ARBA" id="ARBA00022685"/>
    </source>
</evidence>
<keyword evidence="11" id="KW-1015">Disulfide bond</keyword>
<dbReference type="PANTHER" id="PTHR11454:SF9">
    <property type="entry name" value="INSULIN"/>
    <property type="match status" value="1"/>
</dbReference>
<dbReference type="InterPro" id="IPR022353">
    <property type="entry name" value="Insulin_CS"/>
</dbReference>
<gene>
    <name evidence="16 18" type="primary">LOC108893384</name>
</gene>
<feature type="domain" description="Insulin-like" evidence="15">
    <location>
        <begin position="28"/>
        <end position="114"/>
    </location>
</feature>
<dbReference type="GeneID" id="108893384"/>
<evidence type="ECO:0000256" key="11">
    <source>
        <dbReference type="ARBA" id="ARBA00023157"/>
    </source>
</evidence>
<sequence>MATLWLHTASLLILLVMSCPGSQATATHYLCGAHLVDALYFICGERGFFYMPRSDNNPVQQFVPPKEGRAVSVGGENGVTEFASQDHMEMMVKRSIVEQCCHRPCSIFELQNYCY</sequence>
<evidence type="ECO:0000313" key="16">
    <source>
        <dbReference type="Ensembl" id="ENSLCAP00010038821.1"/>
    </source>
</evidence>
<dbReference type="Gene3D" id="1.10.100.10">
    <property type="entry name" value="Insulin-like"/>
    <property type="match status" value="1"/>
</dbReference>
<keyword evidence="9 13" id="KW-0372">Hormone</keyword>
<dbReference type="AlphaFoldDB" id="A0A4W6EKT4"/>
<dbReference type="SUPFAM" id="SSF56994">
    <property type="entry name" value="Insulin-like"/>
    <property type="match status" value="1"/>
</dbReference>
<dbReference type="OrthoDB" id="10019596at2759"/>
<dbReference type="PRINTS" id="PR00277">
    <property type="entry name" value="INSULIN"/>
</dbReference>
<dbReference type="GeneTree" id="ENSGT00940000164327"/>
<keyword evidence="17" id="KW-1185">Reference proteome</keyword>
<keyword evidence="7 13" id="KW-0313">Glucose metabolism</keyword>